<dbReference type="AlphaFoldDB" id="A0A7J7LYF9"/>
<feature type="region of interest" description="Disordered" evidence="1">
    <location>
        <begin position="1"/>
        <end position="22"/>
    </location>
</feature>
<organism evidence="2 3">
    <name type="scientific">Kingdonia uniflora</name>
    <dbReference type="NCBI Taxonomy" id="39325"/>
    <lineage>
        <taxon>Eukaryota</taxon>
        <taxon>Viridiplantae</taxon>
        <taxon>Streptophyta</taxon>
        <taxon>Embryophyta</taxon>
        <taxon>Tracheophyta</taxon>
        <taxon>Spermatophyta</taxon>
        <taxon>Magnoliopsida</taxon>
        <taxon>Ranunculales</taxon>
        <taxon>Circaeasteraceae</taxon>
        <taxon>Kingdonia</taxon>
    </lineage>
</organism>
<keyword evidence="3" id="KW-1185">Reference proteome</keyword>
<evidence type="ECO:0000256" key="1">
    <source>
        <dbReference type="SAM" id="MobiDB-lite"/>
    </source>
</evidence>
<dbReference type="Proteomes" id="UP000541444">
    <property type="component" value="Unassembled WGS sequence"/>
</dbReference>
<sequence>MLNEDRGDGESCSGARLKSGSKEARNCSLFEQEKNGKTSSTEFSMTKVSKCSLETNSGGCGKSCFKQVDDSQSQGHTAELFQVYAKKPIKKRKCQAFDLDSNAFCCVCGSSDQDEVNRLLECSCCKIRVCC</sequence>
<dbReference type="EMBL" id="JACGCM010001886">
    <property type="protein sequence ID" value="KAF6147622.1"/>
    <property type="molecule type" value="Genomic_DNA"/>
</dbReference>
<comment type="caution">
    <text evidence="2">The sequence shown here is derived from an EMBL/GenBank/DDBJ whole genome shotgun (WGS) entry which is preliminary data.</text>
</comment>
<name>A0A7J7LYF9_9MAGN</name>
<gene>
    <name evidence="2" type="ORF">GIB67_031613</name>
</gene>
<accession>A0A7J7LYF9</accession>
<evidence type="ECO:0000313" key="3">
    <source>
        <dbReference type="Proteomes" id="UP000541444"/>
    </source>
</evidence>
<dbReference type="OrthoDB" id="993207at2759"/>
<proteinExistence type="predicted"/>
<evidence type="ECO:0000313" key="2">
    <source>
        <dbReference type="EMBL" id="KAF6147622.1"/>
    </source>
</evidence>
<protein>
    <submittedName>
        <fullName evidence="2">Uncharacterized protein</fullName>
    </submittedName>
</protein>
<reference evidence="2 3" key="1">
    <citation type="journal article" date="2020" name="IScience">
        <title>Genome Sequencing of the Endangered Kingdonia uniflora (Circaeasteraceae, Ranunculales) Reveals Potential Mechanisms of Evolutionary Specialization.</title>
        <authorList>
            <person name="Sun Y."/>
            <person name="Deng T."/>
            <person name="Zhang A."/>
            <person name="Moore M.J."/>
            <person name="Landis J.B."/>
            <person name="Lin N."/>
            <person name="Zhang H."/>
            <person name="Zhang X."/>
            <person name="Huang J."/>
            <person name="Zhang X."/>
            <person name="Sun H."/>
            <person name="Wang H."/>
        </authorList>
    </citation>
    <scope>NUCLEOTIDE SEQUENCE [LARGE SCALE GENOMIC DNA]</scope>
    <source>
        <strain evidence="2">TB1705</strain>
        <tissue evidence="2">Leaf</tissue>
    </source>
</reference>